<evidence type="ECO:0000256" key="2">
    <source>
        <dbReference type="ARBA" id="ARBA00022598"/>
    </source>
</evidence>
<protein>
    <recommendedName>
        <fullName evidence="1">biotin carboxylase</fullName>
        <ecNumber evidence="1">6.3.4.14</ecNumber>
    </recommendedName>
</protein>
<keyword evidence="8" id="KW-1185">Reference proteome</keyword>
<keyword evidence="2" id="KW-0436">Ligase</keyword>
<sequence length="162" mass="16819">MFKKILIANRGEIAVRIARTCRDLGITSVAVYDASDVGSLHVRLADECVPLPDALGDTSGETFIAIARAAGAEAIHPGYGFLAEDPAFIRACDAAGLAFVGPPADVVELLRNKIATLARAAAAGFATPAHSERAFNADELDALREAAAQVGYPLVIKSCRGG</sequence>
<reference evidence="7 8" key="1">
    <citation type="submission" date="2015-09" db="EMBL/GenBank/DDBJ databases">
        <title>Draft genome sequence of Kouleothrix aurantiaca JCM 19913.</title>
        <authorList>
            <person name="Hemp J."/>
        </authorList>
    </citation>
    <scope>NUCLEOTIDE SEQUENCE [LARGE SCALE GENOMIC DNA]</scope>
    <source>
        <strain evidence="7 8">COM-B</strain>
    </source>
</reference>
<evidence type="ECO:0000313" key="7">
    <source>
        <dbReference type="EMBL" id="KPV50023.1"/>
    </source>
</evidence>
<evidence type="ECO:0000256" key="5">
    <source>
        <dbReference type="ARBA" id="ARBA00023267"/>
    </source>
</evidence>
<name>A0A0P9DJN4_9CHLR</name>
<dbReference type="SUPFAM" id="SSF56059">
    <property type="entry name" value="Glutathione synthetase ATP-binding domain-like"/>
    <property type="match status" value="1"/>
</dbReference>
<dbReference type="EMBL" id="LJCR01001623">
    <property type="protein sequence ID" value="KPV50023.1"/>
    <property type="molecule type" value="Genomic_DNA"/>
</dbReference>
<dbReference type="PANTHER" id="PTHR18866">
    <property type="entry name" value="CARBOXYLASE:PYRUVATE/ACETYL-COA/PROPIONYL-COA CARBOXYLASE"/>
    <property type="match status" value="1"/>
</dbReference>
<feature type="domain" description="Biotin carboxylation" evidence="6">
    <location>
        <begin position="1"/>
        <end position="162"/>
    </location>
</feature>
<dbReference type="GO" id="GO:0005524">
    <property type="term" value="F:ATP binding"/>
    <property type="evidence" value="ECO:0007669"/>
    <property type="project" value="UniProtKB-KW"/>
</dbReference>
<dbReference type="Gene3D" id="3.30.470.20">
    <property type="entry name" value="ATP-grasp fold, B domain"/>
    <property type="match status" value="1"/>
</dbReference>
<keyword evidence="3" id="KW-0547">Nucleotide-binding</keyword>
<keyword evidence="4" id="KW-0067">ATP-binding</keyword>
<proteinExistence type="predicted"/>
<organism evidence="7 8">
    <name type="scientific">Kouleothrix aurantiaca</name>
    <dbReference type="NCBI Taxonomy" id="186479"/>
    <lineage>
        <taxon>Bacteria</taxon>
        <taxon>Bacillati</taxon>
        <taxon>Chloroflexota</taxon>
        <taxon>Chloroflexia</taxon>
        <taxon>Chloroflexales</taxon>
        <taxon>Roseiflexineae</taxon>
        <taxon>Roseiflexaceae</taxon>
        <taxon>Kouleothrix</taxon>
    </lineage>
</organism>
<evidence type="ECO:0000259" key="6">
    <source>
        <dbReference type="PROSITE" id="PS50979"/>
    </source>
</evidence>
<evidence type="ECO:0000256" key="4">
    <source>
        <dbReference type="ARBA" id="ARBA00022840"/>
    </source>
</evidence>
<evidence type="ECO:0000313" key="8">
    <source>
        <dbReference type="Proteomes" id="UP000050509"/>
    </source>
</evidence>
<dbReference type="GO" id="GO:0004075">
    <property type="term" value="F:biotin carboxylase activity"/>
    <property type="evidence" value="ECO:0007669"/>
    <property type="project" value="UniProtKB-EC"/>
</dbReference>
<dbReference type="InterPro" id="IPR011764">
    <property type="entry name" value="Biotin_carboxylation_dom"/>
</dbReference>
<dbReference type="InterPro" id="IPR050856">
    <property type="entry name" value="Biotin_carboxylase_complex"/>
</dbReference>
<dbReference type="Pfam" id="PF00289">
    <property type="entry name" value="Biotin_carb_N"/>
    <property type="match status" value="1"/>
</dbReference>
<dbReference type="AlphaFoldDB" id="A0A0P9DJN4"/>
<comment type="caution">
    <text evidence="7">The sequence shown here is derived from an EMBL/GenBank/DDBJ whole genome shotgun (WGS) entry which is preliminary data.</text>
</comment>
<dbReference type="InterPro" id="IPR005481">
    <property type="entry name" value="BC-like_N"/>
</dbReference>
<dbReference type="InterPro" id="IPR016185">
    <property type="entry name" value="PreATP-grasp_dom_sf"/>
</dbReference>
<dbReference type="SUPFAM" id="SSF52440">
    <property type="entry name" value="PreATP-grasp domain"/>
    <property type="match status" value="1"/>
</dbReference>
<dbReference type="EC" id="6.3.4.14" evidence="1"/>
<dbReference type="Proteomes" id="UP000050509">
    <property type="component" value="Unassembled WGS sequence"/>
</dbReference>
<gene>
    <name evidence="7" type="ORF">SE17_29360</name>
</gene>
<evidence type="ECO:0000256" key="3">
    <source>
        <dbReference type="ARBA" id="ARBA00022741"/>
    </source>
</evidence>
<accession>A0A0P9DJN4</accession>
<feature type="non-terminal residue" evidence="7">
    <location>
        <position position="162"/>
    </location>
</feature>
<keyword evidence="5" id="KW-0092">Biotin</keyword>
<evidence type="ECO:0000256" key="1">
    <source>
        <dbReference type="ARBA" id="ARBA00013263"/>
    </source>
</evidence>
<dbReference type="PANTHER" id="PTHR18866:SF33">
    <property type="entry name" value="METHYLCROTONOYL-COA CARBOXYLASE SUBUNIT ALPHA, MITOCHONDRIAL-RELATED"/>
    <property type="match status" value="1"/>
</dbReference>
<dbReference type="PROSITE" id="PS50979">
    <property type="entry name" value="BC"/>
    <property type="match status" value="1"/>
</dbReference>